<dbReference type="InterPro" id="IPR041465">
    <property type="entry name" value="SfsA_N"/>
</dbReference>
<dbReference type="HAMAP" id="MF_00095">
    <property type="entry name" value="SfsA"/>
    <property type="match status" value="1"/>
</dbReference>
<dbReference type="NCBIfam" id="TIGR00230">
    <property type="entry name" value="sfsA"/>
    <property type="match status" value="1"/>
</dbReference>
<feature type="domain" description="Sugar fermentation stimulation protein C-terminal" evidence="2">
    <location>
        <begin position="81"/>
        <end position="219"/>
    </location>
</feature>
<proteinExistence type="inferred from homology"/>
<dbReference type="InterPro" id="IPR005224">
    <property type="entry name" value="SfsA"/>
</dbReference>
<sequence length="231" mass="26519">MEFEKNIVEGIFINRPNRFNAKVLLNDEEIVVHVPNTGRCREILVEGTKIFLREELNPNRKTKYDLIAAMKGDIIINIDSQIPNKVVNEALINKKIKSLNKYSKINREKTFGKSRFDFKLSTEDDKEIYYLEVKGVTLEENGHCMFPDAPTERGAKHILELIEAKNQGYGAGVLFLIQLDKVKTFSPNYSRDPEFSNALKLAKEKGVDIFAYNCYVDKNSIELNEDVNIIL</sequence>
<comment type="similarity">
    <text evidence="1">Belongs to the SfsA family.</text>
</comment>
<dbReference type="Pfam" id="PF03749">
    <property type="entry name" value="SfsA"/>
    <property type="match status" value="1"/>
</dbReference>
<name>A0ABR8Q094_9CLOT</name>
<evidence type="ECO:0000256" key="1">
    <source>
        <dbReference type="HAMAP-Rule" id="MF_00095"/>
    </source>
</evidence>
<dbReference type="CDD" id="cd22359">
    <property type="entry name" value="SfsA-like_bacterial"/>
    <property type="match status" value="1"/>
</dbReference>
<dbReference type="Gene3D" id="2.40.50.580">
    <property type="match status" value="1"/>
</dbReference>
<accession>A0ABR8Q094</accession>
<dbReference type="PANTHER" id="PTHR30545:SF2">
    <property type="entry name" value="SUGAR FERMENTATION STIMULATION PROTEIN A"/>
    <property type="match status" value="1"/>
</dbReference>
<evidence type="ECO:0000313" key="4">
    <source>
        <dbReference type="EMBL" id="MBD7913836.1"/>
    </source>
</evidence>
<evidence type="ECO:0000313" key="5">
    <source>
        <dbReference type="Proteomes" id="UP000640335"/>
    </source>
</evidence>
<protein>
    <recommendedName>
        <fullName evidence="1">Sugar fermentation stimulation protein homolog</fullName>
    </recommendedName>
</protein>
<dbReference type="EMBL" id="JACSQZ010000004">
    <property type="protein sequence ID" value="MBD7913836.1"/>
    <property type="molecule type" value="Genomic_DNA"/>
</dbReference>
<feature type="domain" description="SfsA N-terminal OB" evidence="3">
    <location>
        <begin position="13"/>
        <end position="78"/>
    </location>
</feature>
<dbReference type="Gene3D" id="3.40.1350.60">
    <property type="match status" value="1"/>
</dbReference>
<dbReference type="RefSeq" id="WP_191747881.1">
    <property type="nucleotide sequence ID" value="NZ_JACSQZ010000004.1"/>
</dbReference>
<evidence type="ECO:0000259" key="2">
    <source>
        <dbReference type="Pfam" id="PF03749"/>
    </source>
</evidence>
<reference evidence="4 5" key="1">
    <citation type="submission" date="2020-08" db="EMBL/GenBank/DDBJ databases">
        <title>A Genomic Blueprint of the Chicken Gut Microbiome.</title>
        <authorList>
            <person name="Gilroy R."/>
            <person name="Ravi A."/>
            <person name="Getino M."/>
            <person name="Pursley I."/>
            <person name="Horton D.L."/>
            <person name="Alikhan N.-F."/>
            <person name="Baker D."/>
            <person name="Gharbi K."/>
            <person name="Hall N."/>
            <person name="Watson M."/>
            <person name="Adriaenssens E.M."/>
            <person name="Foster-Nyarko E."/>
            <person name="Jarju S."/>
            <person name="Secka A."/>
            <person name="Antonio M."/>
            <person name="Oren A."/>
            <person name="Chaudhuri R."/>
            <person name="La Ragione R.M."/>
            <person name="Hildebrand F."/>
            <person name="Pallen M.J."/>
        </authorList>
    </citation>
    <scope>NUCLEOTIDE SEQUENCE [LARGE SCALE GENOMIC DNA]</scope>
    <source>
        <strain evidence="4 5">Sa3CUN1</strain>
    </source>
</reference>
<comment type="caution">
    <text evidence="4">The sequence shown here is derived from an EMBL/GenBank/DDBJ whole genome shotgun (WGS) entry which is preliminary data.</text>
</comment>
<dbReference type="InterPro" id="IPR040452">
    <property type="entry name" value="SfsA_C"/>
</dbReference>
<organism evidence="4 5">
    <name type="scientific">Clostridium gallinarum</name>
    <dbReference type="NCBI Taxonomy" id="2762246"/>
    <lineage>
        <taxon>Bacteria</taxon>
        <taxon>Bacillati</taxon>
        <taxon>Bacillota</taxon>
        <taxon>Clostridia</taxon>
        <taxon>Eubacteriales</taxon>
        <taxon>Clostridiaceae</taxon>
        <taxon>Clostridium</taxon>
    </lineage>
</organism>
<dbReference type="PANTHER" id="PTHR30545">
    <property type="entry name" value="SUGAR FERMENTATION STIMULATION PROTEIN A"/>
    <property type="match status" value="1"/>
</dbReference>
<gene>
    <name evidence="1 4" type="primary">sfsA</name>
    <name evidence="4" type="ORF">H9660_01615</name>
</gene>
<evidence type="ECO:0000259" key="3">
    <source>
        <dbReference type="Pfam" id="PF17746"/>
    </source>
</evidence>
<dbReference type="Pfam" id="PF17746">
    <property type="entry name" value="SfsA_N"/>
    <property type="match status" value="1"/>
</dbReference>
<dbReference type="Proteomes" id="UP000640335">
    <property type="component" value="Unassembled WGS sequence"/>
</dbReference>
<keyword evidence="5" id="KW-1185">Reference proteome</keyword>